<dbReference type="GO" id="GO:0045334">
    <property type="term" value="C:clathrin-coated endocytic vesicle"/>
    <property type="evidence" value="ECO:0007669"/>
    <property type="project" value="TreeGrafter"/>
</dbReference>
<evidence type="ECO:0000256" key="6">
    <source>
        <dbReference type="ARBA" id="ARBA00022737"/>
    </source>
</evidence>
<gene>
    <name evidence="16" type="ORF">JXQ802_LOCUS39223</name>
    <name evidence="15" type="ORF">PYM288_LOCUS25072</name>
</gene>
<dbReference type="GO" id="GO:0030130">
    <property type="term" value="C:clathrin coat of trans-Golgi network vesicle"/>
    <property type="evidence" value="ECO:0007669"/>
    <property type="project" value="InterPro"/>
</dbReference>
<dbReference type="GO" id="GO:0006886">
    <property type="term" value="P:intracellular protein transport"/>
    <property type="evidence" value="ECO:0007669"/>
    <property type="project" value="UniProtKB-UniRule"/>
</dbReference>
<comment type="similarity">
    <text evidence="2 13">Belongs to the Arg-specific ADP-ribosyltransferase family.</text>
</comment>
<keyword evidence="3 13" id="KW-0328">Glycosyltransferase</keyword>
<dbReference type="Pfam" id="PF09268">
    <property type="entry name" value="Clathrin-link"/>
    <property type="match status" value="1"/>
</dbReference>
<dbReference type="Gene3D" id="2.130.10.110">
    <property type="entry name" value="Clathrin heavy-chain terminal domain"/>
    <property type="match status" value="1"/>
</dbReference>
<dbReference type="InterPro" id="IPR000547">
    <property type="entry name" value="Clathrin_H-chain/VPS_repeat"/>
</dbReference>
<dbReference type="SMART" id="SM00299">
    <property type="entry name" value="CLH"/>
    <property type="match status" value="4"/>
</dbReference>
<dbReference type="PANTHER" id="PTHR10292:SF1">
    <property type="entry name" value="CLATHRIN HEAVY CHAIN"/>
    <property type="match status" value="1"/>
</dbReference>
<evidence type="ECO:0000256" key="3">
    <source>
        <dbReference type="ARBA" id="ARBA00022676"/>
    </source>
</evidence>
<sequence length="1391" mass="158352">MAGLLPIKLQEHLQLQNIGINVTNIGFSSLTMESDKFICVREKVNDTAFVIIIDMADPNNPIKRPITADSAIMNPTSKVIALKAGKTLQIFNIELRSRMKTFNMTEDCIFWKWISVNTIGIITETSVYHWSMEGDSQPVKMFDRHQSLVGCQIINYRTDESLQWLLIIGIQAQDSRVVGHMQIYSVERKVLQPIEGHAAAFTQFKLNENKKPSTLFSFAVRGPQGGKLHIIEIGTPAPDNQPFQNKATDIQFPAEAPNDFPVAMQTSAKHGVIYLVTKYGYVHIFDIESGTLIYMNRISADTTFVTAPYEPTSGIIAVNRKGQVLSVSIDEDNVVSYIQNTLNNPELAYKMSARCNLPGADQLFVAQFSQLFQSGNYSEAAKVAATAPRGILRTQQTIQQFQSVPPQANQPSPLLQYFSILLESSKLNKEESIELCKPVVMQGKKQLLEKWLKEDKLECSEQLGDLVKTVDSTLALSVYLRANIPMKVIQCFAETGQYQKIVLYAKKVNYQPDYIYLLRSIMRVNPEQGIQFAQLLVQDNEPLADLTQIVDVFLEQNLVQQCTAFLLDALKNNREDQGHLQTRLLEMNLMQGPQVADAILGNNMFTHYDRPHIAQLCEKAGLLQRALEHYTDLSDIKRAVVHTHLLNPEWLVNYFGRLSVDDCPECLNAMLEANIHQNLQVVVQIATKYHEQLGTQKLIELFESFKSDEGLFYFLGSIVNFSQEPDVHFKYIQAACKTGQIKEVERICRESNCYDPERVKNFLKETKLTDQLPLIIVCDRFNFVHDLVLYLYRNNLMENIEIYVQQINPGRLPVVVGGLLDVDCSEDSIKQLILSVRGNFNVDELVEEVKKRNRIELLLPWLETRVHDGSTDPGVHTAVAKINIDSNSNPEKFLRDNAYYDSRVVGKYCEKRDPHLACVAYERGGCDMELVNVCNENSLFKSEARYLVRRKDPALWEYVLREDNQYRQPLINQVIQTAVAETQDPEEISVTVKAFMIADLPNNLIELLEKIVIDNSAFSEHRNLQNLLILTAIKADRSRVMDYINNLENYDAPDIANIAIGNQLYEEAFSIYKKFEVNTSAIQVLIDHIKNLDRAYEFAERCNEPAVWSILANAQMRQGLDKEAMDSFIKAGDEKSHLEILKSKTSDATSKNVNQQNHNHRFSDLTGEPKQMILPIQGFEIMPLVSLEEAISPLVSLIPDVERMVWIVKQNCIDPKDGLSIDESASIMLYTMEWEPYEKSFYVALNSALRASIRERLKPWFLYLRLIINALQKLPSTHHIVYRGVKSDLSGEYSRGSTIVWWGFSSCTVSIETLKNENFLGKEGIRTLFSIECDSGKNIRSHSYYAEEDEVLLLPARQFKVIDCLDQGNGIQIIQLREQQPEFPLIKLPLT</sequence>
<dbReference type="FunFam" id="2.130.10.110:FF:000003">
    <property type="entry name" value="Clathrin heavy chain"/>
    <property type="match status" value="1"/>
</dbReference>
<keyword evidence="7 11" id="KW-0472">Membrane</keyword>
<evidence type="ECO:0000256" key="8">
    <source>
        <dbReference type="ARBA" id="ARBA00023176"/>
    </source>
</evidence>
<organism evidence="15 17">
    <name type="scientific">Rotaria sordida</name>
    <dbReference type="NCBI Taxonomy" id="392033"/>
    <lineage>
        <taxon>Eukaryota</taxon>
        <taxon>Metazoa</taxon>
        <taxon>Spiralia</taxon>
        <taxon>Gnathifera</taxon>
        <taxon>Rotifera</taxon>
        <taxon>Eurotatoria</taxon>
        <taxon>Bdelloidea</taxon>
        <taxon>Philodinida</taxon>
        <taxon>Philodinidae</taxon>
        <taxon>Rotaria</taxon>
    </lineage>
</organism>
<evidence type="ECO:0000313" key="16">
    <source>
        <dbReference type="EMBL" id="CAF1479441.1"/>
    </source>
</evidence>
<dbReference type="FunFam" id="1.25.40.10:FF:000007">
    <property type="entry name" value="Clathrin heavy chain"/>
    <property type="match status" value="1"/>
</dbReference>
<dbReference type="GO" id="GO:0005198">
    <property type="term" value="F:structural molecule activity"/>
    <property type="evidence" value="ECO:0007669"/>
    <property type="project" value="InterPro"/>
</dbReference>
<dbReference type="InterPro" id="IPR055358">
    <property type="entry name" value="CHCR"/>
</dbReference>
<evidence type="ECO:0000256" key="11">
    <source>
        <dbReference type="PIRNR" id="PIRNR002290"/>
    </source>
</evidence>
<dbReference type="Pfam" id="PF13838">
    <property type="entry name" value="Clathrin_H_link"/>
    <property type="match status" value="1"/>
</dbReference>
<feature type="repeat" description="CHCR" evidence="12">
    <location>
        <begin position="686"/>
        <end position="828"/>
    </location>
</feature>
<dbReference type="Pfam" id="PF00637">
    <property type="entry name" value="Clathrin"/>
    <property type="match status" value="4"/>
</dbReference>
<dbReference type="PIRSF" id="PIRSF002290">
    <property type="entry name" value="Clathrin_H_chain"/>
    <property type="match status" value="1"/>
</dbReference>
<dbReference type="InterPro" id="IPR015348">
    <property type="entry name" value="Clathrin_H-chain_linker_core"/>
</dbReference>
<keyword evidence="18" id="KW-1185">Reference proteome</keyword>
<protein>
    <recommendedName>
        <fullName evidence="11">Clathrin heavy chain</fullName>
    </recommendedName>
</protein>
<dbReference type="InterPro" id="IPR022365">
    <property type="entry name" value="Clathrin_H-chain_propeller_rpt"/>
</dbReference>
<dbReference type="InterPro" id="IPR016341">
    <property type="entry name" value="Clathrin_heavy_chain"/>
</dbReference>
<evidence type="ECO:0000256" key="4">
    <source>
        <dbReference type="ARBA" id="ARBA00022679"/>
    </source>
</evidence>
<dbReference type="PROSITE" id="PS51996">
    <property type="entry name" value="TR_MART"/>
    <property type="match status" value="1"/>
</dbReference>
<dbReference type="FunFam" id="1.25.40.10:FF:000009">
    <property type="entry name" value="Clathrin heavy chain"/>
    <property type="match status" value="1"/>
</dbReference>
<reference evidence="15" key="1">
    <citation type="submission" date="2021-02" db="EMBL/GenBank/DDBJ databases">
        <authorList>
            <person name="Nowell W R."/>
        </authorList>
    </citation>
    <scope>NUCLEOTIDE SEQUENCE</scope>
</reference>
<dbReference type="InterPro" id="IPR016024">
    <property type="entry name" value="ARM-type_fold"/>
</dbReference>
<evidence type="ECO:0000313" key="17">
    <source>
        <dbReference type="Proteomes" id="UP000663854"/>
    </source>
</evidence>
<feature type="repeat" description="CHCR" evidence="12">
    <location>
        <begin position="537"/>
        <end position="683"/>
    </location>
</feature>
<dbReference type="Pfam" id="PF01129">
    <property type="entry name" value="ART"/>
    <property type="match status" value="1"/>
</dbReference>
<dbReference type="PANTHER" id="PTHR10292">
    <property type="entry name" value="CLATHRIN HEAVY CHAIN RELATED"/>
    <property type="match status" value="1"/>
</dbReference>
<keyword evidence="13" id="KW-0521">NADP</keyword>
<dbReference type="SUPFAM" id="SSF50989">
    <property type="entry name" value="Clathrin heavy-chain terminal domain"/>
    <property type="match status" value="1"/>
</dbReference>
<keyword evidence="4 13" id="KW-0808">Transferase</keyword>
<dbReference type="GO" id="GO:0106274">
    <property type="term" value="F:NAD+-protein-arginine ADP-ribosyltransferase activity"/>
    <property type="evidence" value="ECO:0007669"/>
    <property type="project" value="UniProtKB-EC"/>
</dbReference>
<dbReference type="GO" id="GO:0071439">
    <property type="term" value="C:clathrin complex"/>
    <property type="evidence" value="ECO:0007669"/>
    <property type="project" value="InterPro"/>
</dbReference>
<evidence type="ECO:0000259" key="14">
    <source>
        <dbReference type="Pfam" id="PF09268"/>
    </source>
</evidence>
<proteinExistence type="inferred from homology"/>
<evidence type="ECO:0000256" key="13">
    <source>
        <dbReference type="RuleBase" id="RU361228"/>
    </source>
</evidence>
<dbReference type="GO" id="GO:0006898">
    <property type="term" value="P:receptor-mediated endocytosis"/>
    <property type="evidence" value="ECO:0007669"/>
    <property type="project" value="TreeGrafter"/>
</dbReference>
<keyword evidence="5" id="KW-0548">Nucleotidyltransferase</keyword>
<dbReference type="Proteomes" id="UP000663870">
    <property type="component" value="Unassembled WGS sequence"/>
</dbReference>
<dbReference type="PROSITE" id="PS50236">
    <property type="entry name" value="CHCR"/>
    <property type="match status" value="4"/>
</dbReference>
<feature type="repeat" description="CHCR" evidence="12">
    <location>
        <begin position="833"/>
        <end position="972"/>
    </location>
</feature>
<comment type="catalytic activity">
    <reaction evidence="10 13">
        <text>L-arginyl-[protein] + NAD(+) = N(omega)-(ADP-D-ribosyl)-L-arginyl-[protein] + nicotinamide + H(+)</text>
        <dbReference type="Rhea" id="RHEA:19149"/>
        <dbReference type="Rhea" id="RHEA-COMP:10532"/>
        <dbReference type="Rhea" id="RHEA-COMP:15087"/>
        <dbReference type="ChEBI" id="CHEBI:15378"/>
        <dbReference type="ChEBI" id="CHEBI:17154"/>
        <dbReference type="ChEBI" id="CHEBI:29965"/>
        <dbReference type="ChEBI" id="CHEBI:57540"/>
        <dbReference type="ChEBI" id="CHEBI:142554"/>
        <dbReference type="EC" id="2.4.2.31"/>
    </reaction>
</comment>
<dbReference type="Proteomes" id="UP000663854">
    <property type="component" value="Unassembled WGS sequence"/>
</dbReference>
<evidence type="ECO:0000256" key="12">
    <source>
        <dbReference type="PROSITE-ProRule" id="PRU01006"/>
    </source>
</evidence>
<evidence type="ECO:0000256" key="2">
    <source>
        <dbReference type="ARBA" id="ARBA00009558"/>
    </source>
</evidence>
<evidence type="ECO:0000256" key="1">
    <source>
        <dbReference type="ARBA" id="ARBA00009535"/>
    </source>
</evidence>
<feature type="domain" description="Clathrin heavy chain linker core motif" evidence="14">
    <location>
        <begin position="331"/>
        <end position="354"/>
    </location>
</feature>
<evidence type="ECO:0000313" key="18">
    <source>
        <dbReference type="Proteomes" id="UP000663870"/>
    </source>
</evidence>
<dbReference type="InterPro" id="IPR016025">
    <property type="entry name" value="Clathrin_H-chain_N"/>
</dbReference>
<dbReference type="GO" id="GO:0030132">
    <property type="term" value="C:clathrin coat of coated pit"/>
    <property type="evidence" value="ECO:0007669"/>
    <property type="project" value="InterPro"/>
</dbReference>
<accession>A0A814WRU4</accession>
<comment type="function">
    <text evidence="11">Clathrin is the major protein of the polyhedral coat of coated pits and vesicles.</text>
</comment>
<keyword evidence="9 11" id="KW-0968">Cytoplasmic vesicle</keyword>
<dbReference type="SUPFAM" id="SSF56399">
    <property type="entry name" value="ADP-ribosylation"/>
    <property type="match status" value="1"/>
</dbReference>
<dbReference type="Pfam" id="PF01394">
    <property type="entry name" value="Clathrin_propel"/>
    <property type="match status" value="4"/>
</dbReference>
<evidence type="ECO:0000256" key="9">
    <source>
        <dbReference type="ARBA" id="ARBA00023329"/>
    </source>
</evidence>
<evidence type="ECO:0000256" key="5">
    <source>
        <dbReference type="ARBA" id="ARBA00022695"/>
    </source>
</evidence>
<evidence type="ECO:0000256" key="7">
    <source>
        <dbReference type="ARBA" id="ARBA00023136"/>
    </source>
</evidence>
<name>A0A814WRU4_9BILA</name>
<keyword evidence="8 11" id="KW-0168">Coated pit</keyword>
<dbReference type="GO" id="GO:0032051">
    <property type="term" value="F:clathrin light chain binding"/>
    <property type="evidence" value="ECO:0007669"/>
    <property type="project" value="InterPro"/>
</dbReference>
<dbReference type="EMBL" id="CAJNOH010001327">
    <property type="protein sequence ID" value="CAF1204725.1"/>
    <property type="molecule type" value="Genomic_DNA"/>
</dbReference>
<keyword evidence="13" id="KW-0520">NAD</keyword>
<evidence type="ECO:0000256" key="10">
    <source>
        <dbReference type="ARBA" id="ARBA00047597"/>
    </source>
</evidence>
<dbReference type="Gene3D" id="3.90.176.10">
    <property type="entry name" value="Toxin ADP-ribosyltransferase, Chain A, domain 1"/>
    <property type="match status" value="1"/>
</dbReference>
<dbReference type="InterPro" id="IPR011990">
    <property type="entry name" value="TPR-like_helical_dom_sf"/>
</dbReference>
<comment type="caution">
    <text evidence="15">The sequence shown here is derived from an EMBL/GenBank/DDBJ whole genome shotgun (WGS) entry which is preliminary data.</text>
</comment>
<comment type="subcellular location">
    <subcellularLocation>
        <location evidence="11">Cytoplasmic vesicle membrane</location>
        <topology evidence="11">Peripheral membrane protein</topology>
        <orientation evidence="11">Cytoplasmic side</orientation>
    </subcellularLocation>
    <subcellularLocation>
        <location evidence="11">Membrane</location>
        <location evidence="11">Coated pit</location>
        <topology evidence="11">Peripheral membrane protein</topology>
        <orientation evidence="11">Cytoplasmic side</orientation>
    </subcellularLocation>
</comment>
<evidence type="ECO:0000313" key="15">
    <source>
        <dbReference type="EMBL" id="CAF1204725.1"/>
    </source>
</evidence>
<feature type="repeat" description="CHCR" evidence="12">
    <location>
        <begin position="979"/>
        <end position="1124"/>
    </location>
</feature>
<dbReference type="SUPFAM" id="SSF48371">
    <property type="entry name" value="ARM repeat"/>
    <property type="match status" value="4"/>
</dbReference>
<dbReference type="EMBL" id="CAJNOL010002242">
    <property type="protein sequence ID" value="CAF1479441.1"/>
    <property type="molecule type" value="Genomic_DNA"/>
</dbReference>
<dbReference type="GO" id="GO:0016779">
    <property type="term" value="F:nucleotidyltransferase activity"/>
    <property type="evidence" value="ECO:0007669"/>
    <property type="project" value="UniProtKB-KW"/>
</dbReference>
<keyword evidence="6" id="KW-0677">Repeat</keyword>
<comment type="similarity">
    <text evidence="1 11">Belongs to the clathrin heavy chain family.</text>
</comment>
<dbReference type="Gene3D" id="1.25.40.10">
    <property type="entry name" value="Tetratricopeptide repeat domain"/>
    <property type="match status" value="3"/>
</dbReference>
<dbReference type="InterPro" id="IPR000768">
    <property type="entry name" value="ART"/>
</dbReference>